<name>A0A540VGN5_9CHLR</name>
<dbReference type="SUPFAM" id="SSF48452">
    <property type="entry name" value="TPR-like"/>
    <property type="match status" value="2"/>
</dbReference>
<evidence type="ECO:0000313" key="2">
    <source>
        <dbReference type="EMBL" id="TQE95925.1"/>
    </source>
</evidence>
<proteinExistence type="predicted"/>
<feature type="repeat" description="TPR" evidence="1">
    <location>
        <begin position="165"/>
        <end position="198"/>
    </location>
</feature>
<dbReference type="OrthoDB" id="582340at2"/>
<gene>
    <name evidence="2" type="ORF">FKZ61_09250</name>
</gene>
<dbReference type="InParanoid" id="A0A540VGN5"/>
<keyword evidence="3" id="KW-1185">Reference proteome</keyword>
<reference evidence="2 3" key="1">
    <citation type="submission" date="2019-06" db="EMBL/GenBank/DDBJ databases">
        <title>Genome sequence of Litorilinea aerophila BAA-2444.</title>
        <authorList>
            <person name="Maclea K.S."/>
            <person name="Maurais E.G."/>
            <person name="Iannazzi L.C."/>
        </authorList>
    </citation>
    <scope>NUCLEOTIDE SEQUENCE [LARGE SCALE GENOMIC DNA]</scope>
    <source>
        <strain evidence="2 3">ATCC BAA-2444</strain>
    </source>
</reference>
<dbReference type="SMART" id="SM00028">
    <property type="entry name" value="TPR"/>
    <property type="match status" value="4"/>
</dbReference>
<evidence type="ECO:0000313" key="3">
    <source>
        <dbReference type="Proteomes" id="UP000317371"/>
    </source>
</evidence>
<sequence length="482" mass="53063">MALFIWGESAPALLRMVEEQSLLERPFPDLFYLPAPFRSFAQRQLEDGVEGARDRLGPVALACYLDFEEEQHLGWVHVLDDALRSSGEAMGLAVKRFLAELPSLEAWVAWGIEHEASDSGRLRAPRLAAALQNIYIMSDLLRRRRGLLATALTAARKGKDRLGEANVQKALGDLELRQDNLPAARQHYQAALAIYPQIGARLGEANVHAALARLELLEGNGEKASALLERALHFYQEINDRYSMAATLGNFGLTLLGLGHAHEASPLLHQAADLFEQIGLPHYAAQLRNAAGLPSSPHELIVHLENALEELRRAGEIHRLAQVLALLVAWRHDREDWAGVVEAAEELVALGASDGSIWAMLADARSRLGDEMAAAEAYARAVELDGQNAMLRRNYVNTLIALNRLEDAAAQLAVAAQLEPDAPYLPLRYAELAKARGDRQEARRWAMEALRRQPGWDEAQALLDWANSQADSPASFPGDSGR</sequence>
<dbReference type="InterPro" id="IPR011990">
    <property type="entry name" value="TPR-like_helical_dom_sf"/>
</dbReference>
<evidence type="ECO:0008006" key="4">
    <source>
        <dbReference type="Google" id="ProtNLM"/>
    </source>
</evidence>
<dbReference type="InterPro" id="IPR019734">
    <property type="entry name" value="TPR_rpt"/>
</dbReference>
<dbReference type="AlphaFoldDB" id="A0A540VGN5"/>
<organism evidence="2 3">
    <name type="scientific">Litorilinea aerophila</name>
    <dbReference type="NCBI Taxonomy" id="1204385"/>
    <lineage>
        <taxon>Bacteria</taxon>
        <taxon>Bacillati</taxon>
        <taxon>Chloroflexota</taxon>
        <taxon>Caldilineae</taxon>
        <taxon>Caldilineales</taxon>
        <taxon>Caldilineaceae</taxon>
        <taxon>Litorilinea</taxon>
    </lineage>
</organism>
<dbReference type="RefSeq" id="WP_141609836.1">
    <property type="nucleotide sequence ID" value="NZ_VIGC02000010.1"/>
</dbReference>
<dbReference type="PROSITE" id="PS50005">
    <property type="entry name" value="TPR"/>
    <property type="match status" value="1"/>
</dbReference>
<keyword evidence="1" id="KW-0802">TPR repeat</keyword>
<dbReference type="Proteomes" id="UP000317371">
    <property type="component" value="Unassembled WGS sequence"/>
</dbReference>
<accession>A0A540VGN5</accession>
<comment type="caution">
    <text evidence="2">The sequence shown here is derived from an EMBL/GenBank/DDBJ whole genome shotgun (WGS) entry which is preliminary data.</text>
</comment>
<evidence type="ECO:0000256" key="1">
    <source>
        <dbReference type="PROSITE-ProRule" id="PRU00339"/>
    </source>
</evidence>
<protein>
    <recommendedName>
        <fullName evidence="4">Tetratricopeptide repeat protein</fullName>
    </recommendedName>
</protein>
<dbReference type="Gene3D" id="1.25.40.10">
    <property type="entry name" value="Tetratricopeptide repeat domain"/>
    <property type="match status" value="2"/>
</dbReference>
<dbReference type="EMBL" id="VIGC01000010">
    <property type="protein sequence ID" value="TQE95925.1"/>
    <property type="molecule type" value="Genomic_DNA"/>
</dbReference>